<evidence type="ECO:0000256" key="1">
    <source>
        <dbReference type="ARBA" id="ARBA00008857"/>
    </source>
</evidence>
<name>A0A8J2Y9G5_9BACL</name>
<dbReference type="InterPro" id="IPR011010">
    <property type="entry name" value="DNA_brk_join_enz"/>
</dbReference>
<dbReference type="EMBL" id="BMHQ01000009">
    <property type="protein sequence ID" value="GGE22259.1"/>
    <property type="molecule type" value="Genomic_DNA"/>
</dbReference>
<dbReference type="PANTHER" id="PTHR30349">
    <property type="entry name" value="PHAGE INTEGRASE-RELATED"/>
    <property type="match status" value="1"/>
</dbReference>
<keyword evidence="3" id="KW-0233">DNA recombination</keyword>
<sequence length="157" mass="17794">MVQLMLQAGLRISEVVDLDAEDVSLERSTLVVRSGKGGKYRVALMNPDLKRAMEEWGKVRGETDSPAWLLSERGKKRMTRQGVHYLIRKFLDQLGLAYYSAHSLRHSFCRNLIDAGQPLQVVAQLAGHESLETTRRYITPSEHDLRKAVDSISESKE</sequence>
<reference evidence="5" key="1">
    <citation type="journal article" date="2014" name="Int. J. Syst. Evol. Microbiol.">
        <title>Complete genome sequence of Corynebacterium casei LMG S-19264T (=DSM 44701T), isolated from a smear-ripened cheese.</title>
        <authorList>
            <consortium name="US DOE Joint Genome Institute (JGI-PGF)"/>
            <person name="Walter F."/>
            <person name="Albersmeier A."/>
            <person name="Kalinowski J."/>
            <person name="Ruckert C."/>
        </authorList>
    </citation>
    <scope>NUCLEOTIDE SEQUENCE</scope>
    <source>
        <strain evidence="5">CGMCC 1.15179</strain>
    </source>
</reference>
<comment type="similarity">
    <text evidence="1">Belongs to the 'phage' integrase family.</text>
</comment>
<dbReference type="SUPFAM" id="SSF56349">
    <property type="entry name" value="DNA breaking-rejoining enzymes"/>
    <property type="match status" value="1"/>
</dbReference>
<dbReference type="InterPro" id="IPR013762">
    <property type="entry name" value="Integrase-like_cat_sf"/>
</dbReference>
<reference evidence="5" key="2">
    <citation type="submission" date="2020-09" db="EMBL/GenBank/DDBJ databases">
        <authorList>
            <person name="Sun Q."/>
            <person name="Zhou Y."/>
        </authorList>
    </citation>
    <scope>NUCLEOTIDE SEQUENCE</scope>
    <source>
        <strain evidence="5">CGMCC 1.15179</strain>
    </source>
</reference>
<dbReference type="Pfam" id="PF00589">
    <property type="entry name" value="Phage_integrase"/>
    <property type="match status" value="1"/>
</dbReference>
<dbReference type="GO" id="GO:0015074">
    <property type="term" value="P:DNA integration"/>
    <property type="evidence" value="ECO:0007669"/>
    <property type="project" value="InterPro"/>
</dbReference>
<dbReference type="AlphaFoldDB" id="A0A8J2Y9G5"/>
<protein>
    <recommendedName>
        <fullName evidence="4">Tyr recombinase domain-containing protein</fullName>
    </recommendedName>
</protein>
<dbReference type="PROSITE" id="PS51898">
    <property type="entry name" value="TYR_RECOMBINASE"/>
    <property type="match status" value="1"/>
</dbReference>
<comment type="caution">
    <text evidence="5">The sequence shown here is derived from an EMBL/GenBank/DDBJ whole genome shotgun (WGS) entry which is preliminary data.</text>
</comment>
<dbReference type="GO" id="GO:0003677">
    <property type="term" value="F:DNA binding"/>
    <property type="evidence" value="ECO:0007669"/>
    <property type="project" value="UniProtKB-KW"/>
</dbReference>
<keyword evidence="2" id="KW-0238">DNA-binding</keyword>
<gene>
    <name evidence="5" type="ORF">GCM10011571_25410</name>
</gene>
<proteinExistence type="inferred from homology"/>
<dbReference type="PANTHER" id="PTHR30349:SF41">
    <property type="entry name" value="INTEGRASE_RECOMBINASE PROTEIN MJ0367-RELATED"/>
    <property type="match status" value="1"/>
</dbReference>
<evidence type="ECO:0000256" key="3">
    <source>
        <dbReference type="ARBA" id="ARBA00023172"/>
    </source>
</evidence>
<accession>A0A8J2Y9G5</accession>
<evidence type="ECO:0000313" key="6">
    <source>
        <dbReference type="Proteomes" id="UP000625210"/>
    </source>
</evidence>
<dbReference type="InterPro" id="IPR050090">
    <property type="entry name" value="Tyrosine_recombinase_XerCD"/>
</dbReference>
<dbReference type="InterPro" id="IPR002104">
    <property type="entry name" value="Integrase_catalytic"/>
</dbReference>
<dbReference type="Gene3D" id="1.10.443.10">
    <property type="entry name" value="Intergrase catalytic core"/>
    <property type="match status" value="1"/>
</dbReference>
<evidence type="ECO:0000259" key="4">
    <source>
        <dbReference type="PROSITE" id="PS51898"/>
    </source>
</evidence>
<dbReference type="CDD" id="cd00397">
    <property type="entry name" value="DNA_BRE_C"/>
    <property type="match status" value="1"/>
</dbReference>
<keyword evidence="6" id="KW-1185">Reference proteome</keyword>
<dbReference type="GO" id="GO:0006310">
    <property type="term" value="P:DNA recombination"/>
    <property type="evidence" value="ECO:0007669"/>
    <property type="project" value="UniProtKB-KW"/>
</dbReference>
<evidence type="ECO:0000313" key="5">
    <source>
        <dbReference type="EMBL" id="GGE22259.1"/>
    </source>
</evidence>
<dbReference type="Proteomes" id="UP000625210">
    <property type="component" value="Unassembled WGS sequence"/>
</dbReference>
<feature type="domain" description="Tyr recombinase" evidence="4">
    <location>
        <begin position="1"/>
        <end position="150"/>
    </location>
</feature>
<organism evidence="5 6">
    <name type="scientific">Marinithermofilum abyssi</name>
    <dbReference type="NCBI Taxonomy" id="1571185"/>
    <lineage>
        <taxon>Bacteria</taxon>
        <taxon>Bacillati</taxon>
        <taxon>Bacillota</taxon>
        <taxon>Bacilli</taxon>
        <taxon>Bacillales</taxon>
        <taxon>Thermoactinomycetaceae</taxon>
        <taxon>Marinithermofilum</taxon>
    </lineage>
</organism>
<evidence type="ECO:0000256" key="2">
    <source>
        <dbReference type="ARBA" id="ARBA00023125"/>
    </source>
</evidence>